<evidence type="ECO:0000313" key="7">
    <source>
        <dbReference type="EMBL" id="EGF80867.1"/>
    </source>
</evidence>
<proteinExistence type="inferred from homology"/>
<gene>
    <name evidence="7" type="ORF">BATDEDRAFT_29909</name>
</gene>
<evidence type="ECO:0008006" key="9">
    <source>
        <dbReference type="Google" id="ProtNLM"/>
    </source>
</evidence>
<comment type="similarity">
    <text evidence="2">Belongs to the SURF4 family.</text>
</comment>
<dbReference type="GO" id="GO:0016020">
    <property type="term" value="C:membrane"/>
    <property type="evidence" value="ECO:0007669"/>
    <property type="project" value="UniProtKB-SubCell"/>
</dbReference>
<dbReference type="EMBL" id="GL882883">
    <property type="protein sequence ID" value="EGF80867.1"/>
    <property type="molecule type" value="Genomic_DNA"/>
</dbReference>
<feature type="transmembrane region" description="Helical" evidence="6">
    <location>
        <begin position="188"/>
        <end position="208"/>
    </location>
</feature>
<evidence type="ECO:0000256" key="6">
    <source>
        <dbReference type="SAM" id="Phobius"/>
    </source>
</evidence>
<evidence type="ECO:0000256" key="4">
    <source>
        <dbReference type="ARBA" id="ARBA00022989"/>
    </source>
</evidence>
<dbReference type="Pfam" id="PF02077">
    <property type="entry name" value="SURF4"/>
    <property type="match status" value="1"/>
</dbReference>
<protein>
    <recommendedName>
        <fullName evidence="9">SURF4 family protein</fullName>
    </recommendedName>
</protein>
<dbReference type="OrthoDB" id="7859621at2759"/>
<dbReference type="STRING" id="684364.F4P2D9"/>
<dbReference type="InterPro" id="IPR002995">
    <property type="entry name" value="Surf4"/>
</dbReference>
<feature type="transmembrane region" description="Helical" evidence="6">
    <location>
        <begin position="163"/>
        <end position="182"/>
    </location>
</feature>
<evidence type="ECO:0000256" key="5">
    <source>
        <dbReference type="ARBA" id="ARBA00023136"/>
    </source>
</evidence>
<evidence type="ECO:0000256" key="1">
    <source>
        <dbReference type="ARBA" id="ARBA00004141"/>
    </source>
</evidence>
<keyword evidence="8" id="KW-1185">Reference proteome</keyword>
<sequence length="278" mass="31210">MHLDPFHRESTDSNKFVDKAEALLDKALGPLKPFLPAIARFLLVVTFLEDAIRIITQWSDQTYYLTRFNHYLALMFLATNVSVMLVGSVLAICKKFTEIAVGGLFAIIISQSIGYGLIFDSNFFFRNLSVTGGLLMLVADAMASKRKPIFAGLPSLNQVDKNAYLQLFGRILLVFLFLTFIMTGEFSILRLVISIIALIGCIMVVVGYKAKVTAWLLVAFLCISNVVLNNWWSLHHNHPRKDFLKYDFFQTLSIVGGFLLLANQGAGGYSMDEKKKNF</sequence>
<feature type="transmembrane region" description="Helical" evidence="6">
    <location>
        <begin position="252"/>
        <end position="271"/>
    </location>
</feature>
<feature type="transmembrane region" description="Helical" evidence="6">
    <location>
        <begin position="215"/>
        <end position="232"/>
    </location>
</feature>
<dbReference type="GO" id="GO:0005783">
    <property type="term" value="C:endoplasmic reticulum"/>
    <property type="evidence" value="ECO:0000318"/>
    <property type="project" value="GO_Central"/>
</dbReference>
<keyword evidence="5 6" id="KW-0472">Membrane</keyword>
<evidence type="ECO:0000256" key="3">
    <source>
        <dbReference type="ARBA" id="ARBA00022692"/>
    </source>
</evidence>
<accession>F4P2D9</accession>
<organism evidence="7 8">
    <name type="scientific">Batrachochytrium dendrobatidis (strain JAM81 / FGSC 10211)</name>
    <name type="common">Frog chytrid fungus</name>
    <dbReference type="NCBI Taxonomy" id="684364"/>
    <lineage>
        <taxon>Eukaryota</taxon>
        <taxon>Fungi</taxon>
        <taxon>Fungi incertae sedis</taxon>
        <taxon>Chytridiomycota</taxon>
        <taxon>Chytridiomycota incertae sedis</taxon>
        <taxon>Chytridiomycetes</taxon>
        <taxon>Rhizophydiales</taxon>
        <taxon>Rhizophydiales incertae sedis</taxon>
        <taxon>Batrachochytrium</taxon>
    </lineage>
</organism>
<dbReference type="InParanoid" id="F4P2D9"/>
<dbReference type="GO" id="GO:0007030">
    <property type="term" value="P:Golgi organization"/>
    <property type="evidence" value="ECO:0000318"/>
    <property type="project" value="GO_Central"/>
</dbReference>
<feature type="transmembrane region" description="Helical" evidence="6">
    <location>
        <begin position="71"/>
        <end position="92"/>
    </location>
</feature>
<keyword evidence="3 6" id="KW-0812">Transmembrane</keyword>
<feature type="transmembrane region" description="Helical" evidence="6">
    <location>
        <begin position="99"/>
        <end position="118"/>
    </location>
</feature>
<dbReference type="FunCoup" id="F4P2D9">
    <property type="interactions" value="280"/>
</dbReference>
<name>F4P2D9_BATDJ</name>
<evidence type="ECO:0000256" key="2">
    <source>
        <dbReference type="ARBA" id="ARBA00006945"/>
    </source>
</evidence>
<dbReference type="GO" id="GO:0005793">
    <property type="term" value="C:endoplasmic reticulum-Golgi intermediate compartment"/>
    <property type="evidence" value="ECO:0000318"/>
    <property type="project" value="GO_Central"/>
</dbReference>
<dbReference type="OMA" id="RHRHFPW"/>
<evidence type="ECO:0000313" key="8">
    <source>
        <dbReference type="Proteomes" id="UP000007241"/>
    </source>
</evidence>
<comment type="subcellular location">
    <subcellularLocation>
        <location evidence="1">Membrane</location>
        <topology evidence="1">Multi-pass membrane protein</topology>
    </subcellularLocation>
</comment>
<dbReference type="Proteomes" id="UP000007241">
    <property type="component" value="Unassembled WGS sequence"/>
</dbReference>
<feature type="transmembrane region" description="Helical" evidence="6">
    <location>
        <begin position="124"/>
        <end position="143"/>
    </location>
</feature>
<dbReference type="HOGENOM" id="CLU_056195_0_0_1"/>
<reference evidence="7 8" key="1">
    <citation type="submission" date="2009-12" db="EMBL/GenBank/DDBJ databases">
        <title>The draft genome of Batrachochytrium dendrobatidis.</title>
        <authorList>
            <consortium name="US DOE Joint Genome Institute (JGI-PGF)"/>
            <person name="Kuo A."/>
            <person name="Salamov A."/>
            <person name="Schmutz J."/>
            <person name="Lucas S."/>
            <person name="Pitluck S."/>
            <person name="Rosenblum E."/>
            <person name="Stajich J."/>
            <person name="Eisen M."/>
            <person name="Grigoriev I.V."/>
        </authorList>
    </citation>
    <scope>NUCLEOTIDE SEQUENCE [LARGE SCALE GENOMIC DNA]</scope>
    <source>
        <strain evidence="8">JAM81 / FGSC 10211</strain>
    </source>
</reference>
<keyword evidence="4 6" id="KW-1133">Transmembrane helix</keyword>
<dbReference type="AlphaFoldDB" id="F4P2D9"/>
<dbReference type="GeneID" id="18239921"/>
<dbReference type="RefSeq" id="XP_006678545.1">
    <property type="nucleotide sequence ID" value="XM_006678482.1"/>
</dbReference>